<evidence type="ECO:0000313" key="9">
    <source>
        <dbReference type="EMBL" id="MBO2454499.1"/>
    </source>
</evidence>
<evidence type="ECO:0000313" key="10">
    <source>
        <dbReference type="Proteomes" id="UP000669179"/>
    </source>
</evidence>
<dbReference type="SUPFAM" id="SSF161098">
    <property type="entry name" value="MetI-like"/>
    <property type="match status" value="1"/>
</dbReference>
<evidence type="ECO:0000256" key="1">
    <source>
        <dbReference type="ARBA" id="ARBA00004651"/>
    </source>
</evidence>
<organism evidence="9 10">
    <name type="scientific">Actinomadura barringtoniae</name>
    <dbReference type="NCBI Taxonomy" id="1427535"/>
    <lineage>
        <taxon>Bacteria</taxon>
        <taxon>Bacillati</taxon>
        <taxon>Actinomycetota</taxon>
        <taxon>Actinomycetes</taxon>
        <taxon>Streptosporangiales</taxon>
        <taxon>Thermomonosporaceae</taxon>
        <taxon>Actinomadura</taxon>
    </lineage>
</organism>
<sequence length="262" mass="27355">MTPRSTAVARRRVLRGALGAAGFLALAELASRTGLVDRSLLPPPSATLADAARLAADGEFLGDLKSTVTAWLLGLALAVVISIPVGLLLGSVPRLEAALRPLVEFLRPIPGVAIIPLAMLLFPDTLDMQMSVIVYASCWPMLINTLYGLREVDPVAKETLASFGFGPFSVLYRVSLPSTAPFILTGVRLSAAIALIVAVSAELIVGGATGIGTFITTAGASDRTDQMLAATAWAGALGLLANALLAAAERRLFRWHKEEAAT</sequence>
<dbReference type="Pfam" id="PF00528">
    <property type="entry name" value="BPD_transp_1"/>
    <property type="match status" value="1"/>
</dbReference>
<feature type="transmembrane region" description="Helical" evidence="7">
    <location>
        <begin position="128"/>
        <end position="149"/>
    </location>
</feature>
<keyword evidence="6 7" id="KW-0472">Membrane</keyword>
<dbReference type="Proteomes" id="UP000669179">
    <property type="component" value="Unassembled WGS sequence"/>
</dbReference>
<reference evidence="9" key="1">
    <citation type="submission" date="2021-03" db="EMBL/GenBank/DDBJ databases">
        <authorList>
            <person name="Kanchanasin P."/>
            <person name="Saeng-In P."/>
            <person name="Phongsopitanun W."/>
            <person name="Yuki M."/>
            <person name="Kudo T."/>
            <person name="Ohkuma M."/>
            <person name="Tanasupawat S."/>
        </authorList>
    </citation>
    <scope>NUCLEOTIDE SEQUENCE</scope>
    <source>
        <strain evidence="9">GKU 128</strain>
    </source>
</reference>
<feature type="domain" description="ABC transmembrane type-1" evidence="8">
    <location>
        <begin position="64"/>
        <end position="246"/>
    </location>
</feature>
<feature type="transmembrane region" description="Helical" evidence="7">
    <location>
        <begin position="227"/>
        <end position="248"/>
    </location>
</feature>
<accession>A0A939PQV4</accession>
<comment type="subcellular location">
    <subcellularLocation>
        <location evidence="1 7">Cell membrane</location>
        <topology evidence="1 7">Multi-pass membrane protein</topology>
    </subcellularLocation>
</comment>
<name>A0A939PQV4_9ACTN</name>
<dbReference type="PROSITE" id="PS50928">
    <property type="entry name" value="ABC_TM1"/>
    <property type="match status" value="1"/>
</dbReference>
<feature type="transmembrane region" description="Helical" evidence="7">
    <location>
        <begin position="102"/>
        <end position="122"/>
    </location>
</feature>
<comment type="caution">
    <text evidence="9">The sequence shown here is derived from an EMBL/GenBank/DDBJ whole genome shotgun (WGS) entry which is preliminary data.</text>
</comment>
<dbReference type="CDD" id="cd06261">
    <property type="entry name" value="TM_PBP2"/>
    <property type="match status" value="1"/>
</dbReference>
<dbReference type="GO" id="GO:0055085">
    <property type="term" value="P:transmembrane transport"/>
    <property type="evidence" value="ECO:0007669"/>
    <property type="project" value="InterPro"/>
</dbReference>
<keyword evidence="5 7" id="KW-1133">Transmembrane helix</keyword>
<evidence type="ECO:0000259" key="8">
    <source>
        <dbReference type="PROSITE" id="PS50928"/>
    </source>
</evidence>
<gene>
    <name evidence="9" type="ORF">J4573_45940</name>
</gene>
<dbReference type="RefSeq" id="WP_208262702.1">
    <property type="nucleotide sequence ID" value="NZ_JAGEOJ010000026.1"/>
</dbReference>
<keyword evidence="3" id="KW-1003">Cell membrane</keyword>
<dbReference type="InterPro" id="IPR000515">
    <property type="entry name" value="MetI-like"/>
</dbReference>
<protein>
    <submittedName>
        <fullName evidence="9">ABC transporter permease</fullName>
    </submittedName>
</protein>
<evidence type="ECO:0000256" key="6">
    <source>
        <dbReference type="ARBA" id="ARBA00023136"/>
    </source>
</evidence>
<dbReference type="GO" id="GO:0005886">
    <property type="term" value="C:plasma membrane"/>
    <property type="evidence" value="ECO:0007669"/>
    <property type="project" value="UniProtKB-SubCell"/>
</dbReference>
<dbReference type="EMBL" id="JAGEOJ010000026">
    <property type="protein sequence ID" value="MBO2454499.1"/>
    <property type="molecule type" value="Genomic_DNA"/>
</dbReference>
<evidence type="ECO:0000256" key="7">
    <source>
        <dbReference type="RuleBase" id="RU363032"/>
    </source>
</evidence>
<evidence type="ECO:0000256" key="3">
    <source>
        <dbReference type="ARBA" id="ARBA00022475"/>
    </source>
</evidence>
<dbReference type="PANTHER" id="PTHR30151:SF0">
    <property type="entry name" value="ABC TRANSPORTER PERMEASE PROTEIN MJ0413-RELATED"/>
    <property type="match status" value="1"/>
</dbReference>
<proteinExistence type="inferred from homology"/>
<keyword evidence="2 7" id="KW-0813">Transport</keyword>
<keyword evidence="4 7" id="KW-0812">Transmembrane</keyword>
<dbReference type="InterPro" id="IPR035906">
    <property type="entry name" value="MetI-like_sf"/>
</dbReference>
<evidence type="ECO:0000256" key="4">
    <source>
        <dbReference type="ARBA" id="ARBA00022692"/>
    </source>
</evidence>
<comment type="similarity">
    <text evidence="7">Belongs to the binding-protein-dependent transport system permease family.</text>
</comment>
<evidence type="ECO:0000256" key="5">
    <source>
        <dbReference type="ARBA" id="ARBA00022989"/>
    </source>
</evidence>
<dbReference type="PROSITE" id="PS51318">
    <property type="entry name" value="TAT"/>
    <property type="match status" value="1"/>
</dbReference>
<feature type="transmembrane region" description="Helical" evidence="7">
    <location>
        <begin position="68"/>
        <end position="90"/>
    </location>
</feature>
<dbReference type="PANTHER" id="PTHR30151">
    <property type="entry name" value="ALKANE SULFONATE ABC TRANSPORTER-RELATED, MEMBRANE SUBUNIT"/>
    <property type="match status" value="1"/>
</dbReference>
<feature type="transmembrane region" description="Helical" evidence="7">
    <location>
        <begin position="192"/>
        <end position="215"/>
    </location>
</feature>
<dbReference type="Gene3D" id="1.10.3720.10">
    <property type="entry name" value="MetI-like"/>
    <property type="match status" value="1"/>
</dbReference>
<keyword evidence="10" id="KW-1185">Reference proteome</keyword>
<evidence type="ECO:0000256" key="2">
    <source>
        <dbReference type="ARBA" id="ARBA00022448"/>
    </source>
</evidence>
<dbReference type="AlphaFoldDB" id="A0A939PQV4"/>
<dbReference type="InterPro" id="IPR006311">
    <property type="entry name" value="TAT_signal"/>
</dbReference>